<dbReference type="Gene3D" id="3.90.550.10">
    <property type="entry name" value="Spore Coat Polysaccharide Biosynthesis Protein SpsA, Chain A"/>
    <property type="match status" value="1"/>
</dbReference>
<proteinExistence type="predicted"/>
<accession>A0AA96WID7</accession>
<dbReference type="InterPro" id="IPR029044">
    <property type="entry name" value="Nucleotide-diphossugar_trans"/>
</dbReference>
<dbReference type="PANTHER" id="PTHR22916:SF3">
    <property type="entry name" value="UDP-GLCNAC:BETAGAL BETA-1,3-N-ACETYLGLUCOSAMINYLTRANSFERASE-LIKE PROTEIN 1"/>
    <property type="match status" value="1"/>
</dbReference>
<dbReference type="InterPro" id="IPR001173">
    <property type="entry name" value="Glyco_trans_2-like"/>
</dbReference>
<dbReference type="EMBL" id="CP053586">
    <property type="protein sequence ID" value="WNZ25888.1"/>
    <property type="molecule type" value="Genomic_DNA"/>
</dbReference>
<dbReference type="PANTHER" id="PTHR22916">
    <property type="entry name" value="GLYCOSYLTRANSFERASE"/>
    <property type="match status" value="1"/>
</dbReference>
<protein>
    <submittedName>
        <fullName evidence="2">Glycosyltransferase family 2 protein</fullName>
    </submittedName>
</protein>
<evidence type="ECO:0000259" key="1">
    <source>
        <dbReference type="Pfam" id="PF00535"/>
    </source>
</evidence>
<dbReference type="GO" id="GO:0016758">
    <property type="term" value="F:hexosyltransferase activity"/>
    <property type="evidence" value="ECO:0007669"/>
    <property type="project" value="UniProtKB-ARBA"/>
</dbReference>
<organism evidence="2">
    <name type="scientific">Leptolyngbya sp. NK1-12</name>
    <dbReference type="NCBI Taxonomy" id="2547451"/>
    <lineage>
        <taxon>Bacteria</taxon>
        <taxon>Bacillati</taxon>
        <taxon>Cyanobacteriota</taxon>
        <taxon>Cyanophyceae</taxon>
        <taxon>Leptolyngbyales</taxon>
        <taxon>Leptolyngbyaceae</taxon>
        <taxon>Leptolyngbya group</taxon>
        <taxon>Leptolyngbya</taxon>
    </lineage>
</organism>
<dbReference type="AlphaFoldDB" id="A0AA96WID7"/>
<name>A0AA96WID7_9CYAN</name>
<gene>
    <name evidence="2" type="ORF">HJG54_25700</name>
</gene>
<dbReference type="RefSeq" id="WP_316432075.1">
    <property type="nucleotide sequence ID" value="NZ_CP053586.1"/>
</dbReference>
<dbReference type="SUPFAM" id="SSF53448">
    <property type="entry name" value="Nucleotide-diphospho-sugar transferases"/>
    <property type="match status" value="1"/>
</dbReference>
<feature type="domain" description="Glycosyltransferase 2-like" evidence="1">
    <location>
        <begin position="6"/>
        <end position="120"/>
    </location>
</feature>
<sequence length="338" mass="39068">MEKLLSICIPTFNRAQMLDRQLAWLLQEVNELGADCEILVSDNCSQDETPAVIEKWQSASPIVFRTNRHPENLGWMRNFAYCLNTATGRYTWILGDDDKVDDGTVALVVSTLKTRPDLSLFYLNFCERNLTTGYFSPEPWLKRVEDNVNLPDSKAVFQKHIQENIGSVIFISATIFRTQFGREAYQSWPESLQNWGGLAYWNGYCATKGNVLVTEKTFVECTTGVSYWQKDPKAWFKIRYFDIPEIYSKLYQIGYPRQLCQKMMLHMAEEDFISRNMLNNLKYYLWCFWKAPRWSSRVVAAYISSLLSCTLGRNAAIKLAEVRMPGFSSTAKELVDSQ</sequence>
<reference evidence="2" key="1">
    <citation type="submission" date="2020-05" db="EMBL/GenBank/DDBJ databases">
        <authorList>
            <person name="Zhu T."/>
            <person name="Keshari N."/>
            <person name="Lu X."/>
        </authorList>
    </citation>
    <scope>NUCLEOTIDE SEQUENCE</scope>
    <source>
        <strain evidence="2">NK1-12</strain>
    </source>
</reference>
<dbReference type="Pfam" id="PF00535">
    <property type="entry name" value="Glycos_transf_2"/>
    <property type="match status" value="1"/>
</dbReference>
<evidence type="ECO:0000313" key="2">
    <source>
        <dbReference type="EMBL" id="WNZ25888.1"/>
    </source>
</evidence>